<keyword evidence="3" id="KW-1185">Reference proteome</keyword>
<gene>
    <name evidence="2" type="ORF">PHMEG_0004798</name>
</gene>
<dbReference type="EMBL" id="NBNE01000294">
    <property type="protein sequence ID" value="OWZ20736.1"/>
    <property type="molecule type" value="Genomic_DNA"/>
</dbReference>
<dbReference type="Proteomes" id="UP000198211">
    <property type="component" value="Unassembled WGS sequence"/>
</dbReference>
<reference evidence="3" key="1">
    <citation type="submission" date="2017-03" db="EMBL/GenBank/DDBJ databases">
        <title>Phytopthora megakarya and P. palmivora, two closely related causual agents of cacao black pod achieved similar genome size and gene model numbers by different mechanisms.</title>
        <authorList>
            <person name="Ali S."/>
            <person name="Shao J."/>
            <person name="Larry D.J."/>
            <person name="Kronmiller B."/>
            <person name="Shen D."/>
            <person name="Strem M.D."/>
            <person name="Melnick R.L."/>
            <person name="Guiltinan M.J."/>
            <person name="Tyler B.M."/>
            <person name="Meinhardt L.W."/>
            <person name="Bailey B.A."/>
        </authorList>
    </citation>
    <scope>NUCLEOTIDE SEQUENCE [LARGE SCALE GENOMIC DNA]</scope>
    <source>
        <strain evidence="3">zdho120</strain>
    </source>
</reference>
<sequence>MDQEQATQIRKAPGSAPAAPARAMVRAIQAQDPCSESEGVSGSDGSDSEANFEGSSWIPGDPERKRLREAGSPIVAVRETEITKIETAVLMETHGSGLLETSDM</sequence>
<evidence type="ECO:0000313" key="2">
    <source>
        <dbReference type="EMBL" id="OWZ20736.1"/>
    </source>
</evidence>
<protein>
    <recommendedName>
        <fullName evidence="4">Eukaryotic/viral aspartic protease</fullName>
    </recommendedName>
</protein>
<organism evidence="2 3">
    <name type="scientific">Phytophthora megakarya</name>
    <dbReference type="NCBI Taxonomy" id="4795"/>
    <lineage>
        <taxon>Eukaryota</taxon>
        <taxon>Sar</taxon>
        <taxon>Stramenopiles</taxon>
        <taxon>Oomycota</taxon>
        <taxon>Peronosporomycetes</taxon>
        <taxon>Peronosporales</taxon>
        <taxon>Peronosporaceae</taxon>
        <taxon>Phytophthora</taxon>
    </lineage>
</organism>
<proteinExistence type="predicted"/>
<evidence type="ECO:0008006" key="4">
    <source>
        <dbReference type="Google" id="ProtNLM"/>
    </source>
</evidence>
<name>A0A225WSX2_9STRA</name>
<feature type="region of interest" description="Disordered" evidence="1">
    <location>
        <begin position="1"/>
        <end position="72"/>
    </location>
</feature>
<evidence type="ECO:0000256" key="1">
    <source>
        <dbReference type="SAM" id="MobiDB-lite"/>
    </source>
</evidence>
<evidence type="ECO:0000313" key="3">
    <source>
        <dbReference type="Proteomes" id="UP000198211"/>
    </source>
</evidence>
<feature type="compositionally biased region" description="Low complexity" evidence="1">
    <location>
        <begin position="10"/>
        <end position="49"/>
    </location>
</feature>
<comment type="caution">
    <text evidence="2">The sequence shown here is derived from an EMBL/GenBank/DDBJ whole genome shotgun (WGS) entry which is preliminary data.</text>
</comment>
<dbReference type="AlphaFoldDB" id="A0A225WSX2"/>
<accession>A0A225WSX2</accession>